<dbReference type="Pfam" id="PF00501">
    <property type="entry name" value="AMP-binding"/>
    <property type="match status" value="1"/>
</dbReference>
<dbReference type="PANTHER" id="PTHR24095:SF14">
    <property type="entry name" value="ACETYL-COENZYME A SYNTHETASE 1"/>
    <property type="match status" value="1"/>
</dbReference>
<evidence type="ECO:0000313" key="6">
    <source>
        <dbReference type="Proteomes" id="UP000655751"/>
    </source>
</evidence>
<dbReference type="InterPro" id="IPR032387">
    <property type="entry name" value="ACAS_N"/>
</dbReference>
<protein>
    <submittedName>
        <fullName evidence="5">AMP-binding protein</fullName>
    </submittedName>
</protein>
<dbReference type="PANTHER" id="PTHR24095">
    <property type="entry name" value="ACETYL-COENZYME A SYNTHETASE"/>
    <property type="match status" value="1"/>
</dbReference>
<evidence type="ECO:0000313" key="5">
    <source>
        <dbReference type="EMBL" id="MBH0781841.1"/>
    </source>
</evidence>
<accession>A0A931II37</accession>
<dbReference type="RefSeq" id="WP_196154122.1">
    <property type="nucleotide sequence ID" value="NZ_JADMLG010000032.1"/>
</dbReference>
<dbReference type="EMBL" id="JADMLG010000032">
    <property type="protein sequence ID" value="MBH0781841.1"/>
    <property type="molecule type" value="Genomic_DNA"/>
</dbReference>
<dbReference type="InterPro" id="IPR042099">
    <property type="entry name" value="ANL_N_sf"/>
</dbReference>
<comment type="similarity">
    <text evidence="1">Belongs to the ATP-dependent AMP-binding enzyme family.</text>
</comment>
<feature type="domain" description="AMP-dependent synthetase/ligase" evidence="3">
    <location>
        <begin position="85"/>
        <end position="151"/>
    </location>
</feature>
<keyword evidence="2" id="KW-0007">Acetylation</keyword>
<dbReference type="GO" id="GO:0006085">
    <property type="term" value="P:acetyl-CoA biosynthetic process"/>
    <property type="evidence" value="ECO:0007669"/>
    <property type="project" value="TreeGrafter"/>
</dbReference>
<evidence type="ECO:0000256" key="1">
    <source>
        <dbReference type="ARBA" id="ARBA00006432"/>
    </source>
</evidence>
<reference evidence="5" key="1">
    <citation type="submission" date="2020-11" db="EMBL/GenBank/DDBJ databases">
        <title>Nocardia NEAU-351.nov., a novel actinomycete isolated from the cow dung.</title>
        <authorList>
            <person name="Zhang X."/>
        </authorList>
    </citation>
    <scope>NUCLEOTIDE SEQUENCE</scope>
    <source>
        <strain evidence="5">NEAU-351</strain>
    </source>
</reference>
<evidence type="ECO:0000259" key="4">
    <source>
        <dbReference type="Pfam" id="PF16177"/>
    </source>
</evidence>
<dbReference type="SUPFAM" id="SSF56801">
    <property type="entry name" value="Acetyl-CoA synthetase-like"/>
    <property type="match status" value="1"/>
</dbReference>
<feature type="domain" description="Acetyl-coenzyme A synthetase N-terminal" evidence="4">
    <location>
        <begin position="27"/>
        <end position="79"/>
    </location>
</feature>
<gene>
    <name evidence="5" type="ORF">IT779_36775</name>
</gene>
<dbReference type="AlphaFoldDB" id="A0A931II37"/>
<feature type="non-terminal residue" evidence="5">
    <location>
        <position position="151"/>
    </location>
</feature>
<name>A0A931II37_9NOCA</name>
<proteinExistence type="inferred from homology"/>
<organism evidence="5 6">
    <name type="scientific">Nocardia bovistercoris</name>
    <dbReference type="NCBI Taxonomy" id="2785916"/>
    <lineage>
        <taxon>Bacteria</taxon>
        <taxon>Bacillati</taxon>
        <taxon>Actinomycetota</taxon>
        <taxon>Actinomycetes</taxon>
        <taxon>Mycobacteriales</taxon>
        <taxon>Nocardiaceae</taxon>
        <taxon>Nocardia</taxon>
    </lineage>
</organism>
<dbReference type="GO" id="GO:0005829">
    <property type="term" value="C:cytosol"/>
    <property type="evidence" value="ECO:0007669"/>
    <property type="project" value="TreeGrafter"/>
</dbReference>
<sequence>MSSATTDRETTYTPSAEFAAQANADRSWYERAETDREGFWAEQARRLHWHTPFSTVLDWSEAPVAQWFPDGELNVAYNCVDRHVLDGHGDQTAIHFVGEPGDTRAMTYRDLLAEVSRAANYLTELGLVAGDRVAIYMPMIPEAVVAILACA</sequence>
<dbReference type="GO" id="GO:0003987">
    <property type="term" value="F:acetate-CoA ligase activity"/>
    <property type="evidence" value="ECO:0007669"/>
    <property type="project" value="TreeGrafter"/>
</dbReference>
<comment type="caution">
    <text evidence="5">The sequence shown here is derived from an EMBL/GenBank/DDBJ whole genome shotgun (WGS) entry which is preliminary data.</text>
</comment>
<dbReference type="InterPro" id="IPR000873">
    <property type="entry name" value="AMP-dep_synth/lig_dom"/>
</dbReference>
<dbReference type="Proteomes" id="UP000655751">
    <property type="component" value="Unassembled WGS sequence"/>
</dbReference>
<dbReference type="Pfam" id="PF16177">
    <property type="entry name" value="ACAS_N"/>
    <property type="match status" value="1"/>
</dbReference>
<keyword evidence="6" id="KW-1185">Reference proteome</keyword>
<evidence type="ECO:0000259" key="3">
    <source>
        <dbReference type="Pfam" id="PF00501"/>
    </source>
</evidence>
<evidence type="ECO:0000256" key="2">
    <source>
        <dbReference type="ARBA" id="ARBA00022990"/>
    </source>
</evidence>
<dbReference type="Gene3D" id="3.40.50.12780">
    <property type="entry name" value="N-terminal domain of ligase-like"/>
    <property type="match status" value="1"/>
</dbReference>